<gene>
    <name evidence="2" type="ORF">A2649_01895</name>
</gene>
<protein>
    <recommendedName>
        <fullName evidence="1">FAD dependent oxidoreductase domain-containing protein</fullName>
    </recommendedName>
</protein>
<accession>A0A1F8EB87</accession>
<evidence type="ECO:0000259" key="1">
    <source>
        <dbReference type="Pfam" id="PF01266"/>
    </source>
</evidence>
<dbReference type="STRING" id="1802661.A2649_01895"/>
<evidence type="ECO:0000313" key="2">
    <source>
        <dbReference type="EMBL" id="OGM98063.1"/>
    </source>
</evidence>
<name>A0A1F8EB87_9BACT</name>
<feature type="domain" description="FAD dependent oxidoreductase" evidence="1">
    <location>
        <begin position="9"/>
        <end position="334"/>
    </location>
</feature>
<dbReference type="Gene3D" id="3.50.50.60">
    <property type="entry name" value="FAD/NAD(P)-binding domain"/>
    <property type="match status" value="1"/>
</dbReference>
<organism evidence="2 3">
    <name type="scientific">Candidatus Yanofskybacteria bacterium RIFCSPHIGHO2_01_FULL_41_26</name>
    <dbReference type="NCBI Taxonomy" id="1802661"/>
    <lineage>
        <taxon>Bacteria</taxon>
        <taxon>Candidatus Yanofskyibacteriota</taxon>
    </lineage>
</organism>
<dbReference type="Pfam" id="PF01266">
    <property type="entry name" value="DAO"/>
    <property type="match status" value="1"/>
</dbReference>
<dbReference type="SUPFAM" id="SSF51905">
    <property type="entry name" value="FAD/NAD(P)-binding domain"/>
    <property type="match status" value="1"/>
</dbReference>
<dbReference type="EMBL" id="MGJB01000018">
    <property type="protein sequence ID" value="OGM98063.1"/>
    <property type="molecule type" value="Genomic_DNA"/>
</dbReference>
<dbReference type="InterPro" id="IPR006076">
    <property type="entry name" value="FAD-dep_OxRdtase"/>
</dbReference>
<dbReference type="InterPro" id="IPR036188">
    <property type="entry name" value="FAD/NAD-bd_sf"/>
</dbReference>
<evidence type="ECO:0000313" key="3">
    <source>
        <dbReference type="Proteomes" id="UP000176893"/>
    </source>
</evidence>
<dbReference type="AlphaFoldDB" id="A0A1F8EB87"/>
<proteinExistence type="predicted"/>
<sequence length="411" mass="46060">MRQINICSDVVIIGDGISALSLAYVAARHNLKCVILGKNIPGATNAATGFLAPRSDYMLHDLELVKRTAYECGRWRGIFNPQIVKPQLFLIPICQNLPESVEKFKALFSFYDRETAPRLNQLPGGYFRISRATLEKNEPNLRKGRFDGALALWEFTVNPIELLEKMRETVGNMNVESVSIKDILDYEVAGNRINKIVATDVCGCIVRIDKFHIVVNAAGPWIPDIWKIFGISLPMKLNIGAQAQISGNYLRSGIITFGSDKKHVVCIQKNGYVQIGPTNGSDDISPLYSVFADMINGVVPEISFLKSGYRVRPFAVNTQRPVIWNHKKHGFENFYSLHPGKMVLALLAADELLAKAREDGWSQANMFPSNKIYALDGMSSFKSNLKICWLTVKSFFALALYYLKYLITKNP</sequence>
<comment type="caution">
    <text evidence="2">The sequence shown here is derived from an EMBL/GenBank/DDBJ whole genome shotgun (WGS) entry which is preliminary data.</text>
</comment>
<dbReference type="Gene3D" id="3.30.9.10">
    <property type="entry name" value="D-Amino Acid Oxidase, subunit A, domain 2"/>
    <property type="match status" value="1"/>
</dbReference>
<reference evidence="2 3" key="1">
    <citation type="journal article" date="2016" name="Nat. Commun.">
        <title>Thousands of microbial genomes shed light on interconnected biogeochemical processes in an aquifer system.</title>
        <authorList>
            <person name="Anantharaman K."/>
            <person name="Brown C.T."/>
            <person name="Hug L.A."/>
            <person name="Sharon I."/>
            <person name="Castelle C.J."/>
            <person name="Probst A.J."/>
            <person name="Thomas B.C."/>
            <person name="Singh A."/>
            <person name="Wilkins M.J."/>
            <person name="Karaoz U."/>
            <person name="Brodie E.L."/>
            <person name="Williams K.H."/>
            <person name="Hubbard S.S."/>
            <person name="Banfield J.F."/>
        </authorList>
    </citation>
    <scope>NUCLEOTIDE SEQUENCE [LARGE SCALE GENOMIC DNA]</scope>
</reference>
<dbReference type="Proteomes" id="UP000176893">
    <property type="component" value="Unassembled WGS sequence"/>
</dbReference>